<dbReference type="InterPro" id="IPR036852">
    <property type="entry name" value="Peptidase_S8/S53_dom_sf"/>
</dbReference>
<keyword evidence="3" id="KW-0720">Serine protease</keyword>
<evidence type="ECO:0000259" key="6">
    <source>
        <dbReference type="Pfam" id="PF00082"/>
    </source>
</evidence>
<dbReference type="SUPFAM" id="SSF69304">
    <property type="entry name" value="Tricorn protease N-terminal domain"/>
    <property type="match status" value="1"/>
</dbReference>
<dbReference type="InterPro" id="IPR000209">
    <property type="entry name" value="Peptidase_S8/S53_dom"/>
</dbReference>
<keyword evidence="5" id="KW-0732">Signal</keyword>
<feature type="compositionally biased region" description="Polar residues" evidence="4">
    <location>
        <begin position="30"/>
        <end position="44"/>
    </location>
</feature>
<evidence type="ECO:0000256" key="3">
    <source>
        <dbReference type="ARBA" id="ARBA00022825"/>
    </source>
</evidence>
<feature type="signal peptide" evidence="5">
    <location>
        <begin position="1"/>
        <end position="20"/>
    </location>
</feature>
<keyword evidence="2" id="KW-0378">Hydrolase</keyword>
<comment type="caution">
    <text evidence="7">The sequence shown here is derived from an EMBL/GenBank/DDBJ whole genome shotgun (WGS) entry which is preliminary data.</text>
</comment>
<dbReference type="InterPro" id="IPR023828">
    <property type="entry name" value="Peptidase_S8_Ser-AS"/>
</dbReference>
<dbReference type="EMBL" id="JAINZZ010000005">
    <property type="protein sequence ID" value="MBY8877246.1"/>
    <property type="molecule type" value="Genomic_DNA"/>
</dbReference>
<sequence>MSFAVLAVTAAMLHPSTAAARPAPGTPPAQQSGRNAASSTQPQVRTPLGPGTAAQPAAQRHGVVPGQVVVTFGAGTSVTGRGSSTGRTSARTPATDNAAVNQALGKVGALSLRPVLGATGQAASAARGTAAPAADSALPRTYVVQTSDRDSAAVAKRLRTTPGIAAAEPDRYVNTLAVPGQQLPAAALKAASAAARAQAAQRTNITPGGASGSAIPANYALADSAQALLNAGGVDAAGSFALLKGAYGQDPGAGEIITNVSLGDLVDASMVGDGNPEAVDSGATTILQDGQRYLDLPSMPLIPTYVSDGQGGLSGTASVQGQDPALDEVLLDFSVMSPLPHDEQRPDRVGAGYTDLLGIAPGAKYRLVVPQTPTIDQIAAALMAAADQTPHPNVITASLGMGDDAFGFASRYLEDDPVIRAAVRQIVRRGIVVVISSNDGTRLFTHAAVGPDGGSTATELAPGESAATDPDDVAFSGADSRDPDTGAIAAGGTTLDDTLSAPDGDPTVAETRVSGFGTFSSGFGSRVDLSAPSDNIPAFVHPTRTAFAPAGGPSDVNVALNGGTSASAPEIAAAAAVVLQGARLAGHSMTPADVRSLLERTGRQVATPAQIDRTLHVGPQIDVTAATQAALGGRSAAEPALVRLSVAHHVMIGGLGGTFTETTDPNRIDLGDVASGGTGEGLAGPVTVAGDVVGVPAGAHPQYRLTEGTTVWRSDSPGIRVTPRQLLSAAHLPIVSASDRDVRLRYDVLVGGRVVATASRTLTIGPSDGTYDVAPAPTGPAVAALGHPVTVHYDLTGVRGLSRPAIAVSGVGHWNPLLAPMFDPAWTLPLTGGSGTVTIPADAFHGGSGIYGIGIVMATGNALTNVYGDFAPIRLGTGTAAARAATPLLTDSSGVPAHQAEVSRAHPEVRVGYDVRGVPGATGAEVEFSAPGPTQNGPYEKYSSFNNPNGSQPDDDGIDAPSTLHVTLPGTTGNPRLSLVDLGLPTSEYYNVRVLATDSRHRVVGQASPAVELEADDGLAPDGDEIADFAVAGKDSLVSLLGADGSVALRPYDPATGTYGPALATDGPGASYAVLGASSDSHRALVAHRGSPDGDVDLQVWDTAGRSVVARQTLPAGDLRFMNGQVDTARNRGVVLVQRKSDQSYALLSLDLATGAASAQIPIPVAGAGITDPGAAPVQWSEMAIDPTDGSVVVLPTGPVKCAGQVNAPRIDLATGAVTLAGTTARCSHGLGIDDTGTPYNASNSGFSVTLPMPSLITKLDPADDSPDPVTVRQDRGFELKIDGQRDLALEKFNGPEGVRYPGLPAVVFDNDAMGQTLVVDLATGERVKTVIGTVAYDDGSPLMAFPMPPTTASLDSTSMQLDVSQRTAYSIGWNRQQIQQFSY</sequence>
<accession>A0ABS7Q317</accession>
<feature type="region of interest" description="Disordered" evidence="4">
    <location>
        <begin position="75"/>
        <end position="94"/>
    </location>
</feature>
<evidence type="ECO:0000256" key="4">
    <source>
        <dbReference type="SAM" id="MobiDB-lite"/>
    </source>
</evidence>
<dbReference type="Pfam" id="PF00082">
    <property type="entry name" value="Peptidase_S8"/>
    <property type="match status" value="1"/>
</dbReference>
<dbReference type="Gene3D" id="3.40.50.200">
    <property type="entry name" value="Peptidase S8/S53 domain"/>
    <property type="match status" value="1"/>
</dbReference>
<feature type="region of interest" description="Disordered" evidence="4">
    <location>
        <begin position="17"/>
        <end position="62"/>
    </location>
</feature>
<name>A0ABS7Q317_9ACTN</name>
<reference evidence="7 8" key="1">
    <citation type="submission" date="2021-08" db="EMBL/GenBank/DDBJ databases">
        <title>WGS of actinomycetes from Thailand.</title>
        <authorList>
            <person name="Thawai C."/>
        </authorList>
    </citation>
    <scope>NUCLEOTIDE SEQUENCE [LARGE SCALE GENOMIC DNA]</scope>
    <source>
        <strain evidence="7 8">PLK6-54</strain>
    </source>
</reference>
<dbReference type="Proteomes" id="UP000778578">
    <property type="component" value="Unassembled WGS sequence"/>
</dbReference>
<keyword evidence="8" id="KW-1185">Reference proteome</keyword>
<feature type="chain" id="PRO_5046818879" evidence="5">
    <location>
        <begin position="21"/>
        <end position="1384"/>
    </location>
</feature>
<gene>
    <name evidence="7" type="ORF">K7862_06260</name>
</gene>
<protein>
    <submittedName>
        <fullName evidence="7">S8 family serine peptidase</fullName>
    </submittedName>
</protein>
<feature type="region of interest" description="Disordered" evidence="4">
    <location>
        <begin position="450"/>
        <end position="471"/>
    </location>
</feature>
<dbReference type="RefSeq" id="WP_222961404.1">
    <property type="nucleotide sequence ID" value="NZ_JAINZZ010000005.1"/>
</dbReference>
<dbReference type="PROSITE" id="PS00138">
    <property type="entry name" value="SUBTILASE_SER"/>
    <property type="match status" value="1"/>
</dbReference>
<feature type="compositionally biased region" description="Polar residues" evidence="4">
    <location>
        <begin position="932"/>
        <end position="952"/>
    </location>
</feature>
<evidence type="ECO:0000313" key="8">
    <source>
        <dbReference type="Proteomes" id="UP000778578"/>
    </source>
</evidence>
<dbReference type="SUPFAM" id="SSF52743">
    <property type="entry name" value="Subtilisin-like"/>
    <property type="match status" value="1"/>
</dbReference>
<feature type="region of interest" description="Disordered" evidence="4">
    <location>
        <begin position="923"/>
        <end position="962"/>
    </location>
</feature>
<feature type="domain" description="Peptidase S8/S53" evidence="6">
    <location>
        <begin position="356"/>
        <end position="605"/>
    </location>
</feature>
<evidence type="ECO:0000256" key="5">
    <source>
        <dbReference type="SAM" id="SignalP"/>
    </source>
</evidence>
<evidence type="ECO:0000256" key="1">
    <source>
        <dbReference type="ARBA" id="ARBA00022670"/>
    </source>
</evidence>
<proteinExistence type="predicted"/>
<evidence type="ECO:0000256" key="2">
    <source>
        <dbReference type="ARBA" id="ARBA00022801"/>
    </source>
</evidence>
<keyword evidence="1" id="KW-0645">Protease</keyword>
<evidence type="ECO:0000313" key="7">
    <source>
        <dbReference type="EMBL" id="MBY8877246.1"/>
    </source>
</evidence>
<organism evidence="7 8">
    <name type="scientific">Actinacidiphila acidipaludis</name>
    <dbReference type="NCBI Taxonomy" id="2873382"/>
    <lineage>
        <taxon>Bacteria</taxon>
        <taxon>Bacillati</taxon>
        <taxon>Actinomycetota</taxon>
        <taxon>Actinomycetes</taxon>
        <taxon>Kitasatosporales</taxon>
        <taxon>Streptomycetaceae</taxon>
        <taxon>Actinacidiphila</taxon>
    </lineage>
</organism>